<feature type="domain" description="VOC" evidence="2">
    <location>
        <begin position="5"/>
        <end position="135"/>
    </location>
</feature>
<keyword evidence="4" id="KW-1185">Reference proteome</keyword>
<name>A0ABR9UX46_9CHRO</name>
<dbReference type="InterPro" id="IPR051785">
    <property type="entry name" value="MMCE/EMCE_epimerase"/>
</dbReference>
<dbReference type="InterPro" id="IPR037523">
    <property type="entry name" value="VOC_core"/>
</dbReference>
<dbReference type="InterPro" id="IPR029068">
    <property type="entry name" value="Glyas_Bleomycin-R_OHBP_Dase"/>
</dbReference>
<evidence type="ECO:0000256" key="1">
    <source>
        <dbReference type="ARBA" id="ARBA00022723"/>
    </source>
</evidence>
<evidence type="ECO:0000313" key="4">
    <source>
        <dbReference type="Proteomes" id="UP000651156"/>
    </source>
</evidence>
<comment type="caution">
    <text evidence="3">The sequence shown here is derived from an EMBL/GenBank/DDBJ whole genome shotgun (WGS) entry which is preliminary data.</text>
</comment>
<dbReference type="InterPro" id="IPR004360">
    <property type="entry name" value="Glyas_Fos-R_dOase_dom"/>
</dbReference>
<dbReference type="Pfam" id="PF00903">
    <property type="entry name" value="Glyoxalase"/>
    <property type="match status" value="1"/>
</dbReference>
<dbReference type="PROSITE" id="PS51819">
    <property type="entry name" value="VOC"/>
    <property type="match status" value="1"/>
</dbReference>
<reference evidence="3 4" key="1">
    <citation type="submission" date="2020-10" db="EMBL/GenBank/DDBJ databases">
        <authorList>
            <person name="Castelo-Branco R."/>
            <person name="Eusebio N."/>
            <person name="Adriana R."/>
            <person name="Vieira A."/>
            <person name="Brugerolle De Fraissinette N."/>
            <person name="Rezende De Castro R."/>
            <person name="Schneider M.P."/>
            <person name="Vasconcelos V."/>
            <person name="Leao P.N."/>
        </authorList>
    </citation>
    <scope>NUCLEOTIDE SEQUENCE [LARGE SCALE GENOMIC DNA]</scope>
    <source>
        <strain evidence="3 4">LEGE 06123</strain>
    </source>
</reference>
<proteinExistence type="predicted"/>
<evidence type="ECO:0000259" key="2">
    <source>
        <dbReference type="PROSITE" id="PS51819"/>
    </source>
</evidence>
<gene>
    <name evidence="3" type="ORF">IQ230_21455</name>
</gene>
<organism evidence="3 4">
    <name type="scientific">Gloeocapsopsis crepidinum LEGE 06123</name>
    <dbReference type="NCBI Taxonomy" id="588587"/>
    <lineage>
        <taxon>Bacteria</taxon>
        <taxon>Bacillati</taxon>
        <taxon>Cyanobacteriota</taxon>
        <taxon>Cyanophyceae</taxon>
        <taxon>Oscillatoriophycideae</taxon>
        <taxon>Chroococcales</taxon>
        <taxon>Chroococcaceae</taxon>
        <taxon>Gloeocapsopsis</taxon>
    </lineage>
</organism>
<dbReference type="PANTHER" id="PTHR43048">
    <property type="entry name" value="METHYLMALONYL-COA EPIMERASE"/>
    <property type="match status" value="1"/>
</dbReference>
<dbReference type="Gene3D" id="3.10.180.10">
    <property type="entry name" value="2,3-Dihydroxybiphenyl 1,2-Dioxygenase, domain 1"/>
    <property type="match status" value="1"/>
</dbReference>
<dbReference type="RefSeq" id="WP_193934281.1">
    <property type="nucleotide sequence ID" value="NZ_CAWPMZ010000107.1"/>
</dbReference>
<dbReference type="SUPFAM" id="SSF54593">
    <property type="entry name" value="Glyoxalase/Bleomycin resistance protein/Dihydroxybiphenyl dioxygenase"/>
    <property type="match status" value="1"/>
</dbReference>
<accession>A0ABR9UX46</accession>
<sequence length="150" mass="17515">MLPFRLFYVSLSTPNIDRSVKWYQEKLGYQVFTRKDFPDFGTRIAVLELNDFRLEIIEQNNSVPISPPRHHPPAHTNINGISQFALLVDNLDAKIAELKSKGIETVWVKRVDEDLKLSFQFIEDCDGNLIQFVELMPEAKEHLNEIKHRH</sequence>
<evidence type="ECO:0000313" key="3">
    <source>
        <dbReference type="EMBL" id="MBE9192872.1"/>
    </source>
</evidence>
<protein>
    <submittedName>
        <fullName evidence="3">VOC family protein</fullName>
    </submittedName>
</protein>
<dbReference type="PANTHER" id="PTHR43048:SF3">
    <property type="entry name" value="METHYLMALONYL-COA EPIMERASE, MITOCHONDRIAL"/>
    <property type="match status" value="1"/>
</dbReference>
<dbReference type="Proteomes" id="UP000651156">
    <property type="component" value="Unassembled WGS sequence"/>
</dbReference>
<dbReference type="EMBL" id="JADEWN010000068">
    <property type="protein sequence ID" value="MBE9192872.1"/>
    <property type="molecule type" value="Genomic_DNA"/>
</dbReference>
<keyword evidence="1" id="KW-0479">Metal-binding</keyword>